<keyword evidence="3" id="KW-0949">S-adenosyl-L-methionine</keyword>
<keyword evidence="1" id="KW-0489">Methyltransferase</keyword>
<dbReference type="OrthoDB" id="289250at2759"/>
<evidence type="ECO:0000256" key="2">
    <source>
        <dbReference type="ARBA" id="ARBA00022679"/>
    </source>
</evidence>
<organism evidence="6 7">
    <name type="scientific">Chiloscyllium punctatum</name>
    <name type="common">Brownbanded bambooshark</name>
    <name type="synonym">Hemiscyllium punctatum</name>
    <dbReference type="NCBI Taxonomy" id="137246"/>
    <lineage>
        <taxon>Eukaryota</taxon>
        <taxon>Metazoa</taxon>
        <taxon>Chordata</taxon>
        <taxon>Craniata</taxon>
        <taxon>Vertebrata</taxon>
        <taxon>Chondrichthyes</taxon>
        <taxon>Elasmobranchii</taxon>
        <taxon>Galeomorphii</taxon>
        <taxon>Galeoidea</taxon>
        <taxon>Orectolobiformes</taxon>
        <taxon>Hemiscylliidae</taxon>
        <taxon>Chiloscyllium</taxon>
    </lineage>
</organism>
<evidence type="ECO:0000259" key="5">
    <source>
        <dbReference type="Pfam" id="PF01728"/>
    </source>
</evidence>
<evidence type="ECO:0000313" key="6">
    <source>
        <dbReference type="EMBL" id="GCC48749.1"/>
    </source>
</evidence>
<dbReference type="PANTHER" id="PTHR10920">
    <property type="entry name" value="RIBOSOMAL RNA METHYLTRANSFERASE"/>
    <property type="match status" value="1"/>
</dbReference>
<feature type="domain" description="Ribosomal RNA methyltransferase FtsJ" evidence="5">
    <location>
        <begin position="38"/>
        <end position="81"/>
    </location>
</feature>
<evidence type="ECO:0000256" key="3">
    <source>
        <dbReference type="ARBA" id="ARBA00022691"/>
    </source>
</evidence>
<dbReference type="Gene3D" id="3.40.50.150">
    <property type="entry name" value="Vaccinia Virus protein VP39"/>
    <property type="match status" value="1"/>
</dbReference>
<evidence type="ECO:0000313" key="7">
    <source>
        <dbReference type="Proteomes" id="UP000287033"/>
    </source>
</evidence>
<feature type="non-terminal residue" evidence="6">
    <location>
        <position position="100"/>
    </location>
</feature>
<dbReference type="Proteomes" id="UP000287033">
    <property type="component" value="Unassembled WGS sequence"/>
</dbReference>
<keyword evidence="7" id="KW-1185">Reference proteome</keyword>
<dbReference type="InterPro" id="IPR050082">
    <property type="entry name" value="RNA_methyltr_RlmE"/>
</dbReference>
<dbReference type="PANTHER" id="PTHR10920:SF12">
    <property type="entry name" value="TRNA (CYTIDINE(32)_GUANOSINE(34)-2'-O)-METHYLTRANSFERASE-RELATED"/>
    <property type="match status" value="1"/>
</dbReference>
<comment type="caution">
    <text evidence="6">The sequence shown here is derived from an EMBL/GenBank/DDBJ whole genome shotgun (WGS) entry which is preliminary data.</text>
</comment>
<sequence length="100" mass="11128">MKGVRYGASADTGHSAQPANADHTNPLCPPPLDIYWPKIFRGKDVTLLYSQLKIFFKEVTCAKPRSSRNSSIEAFVVCHGYTPPKGYVPNMSNPLLDHCY</sequence>
<dbReference type="EMBL" id="BEZZ01242468">
    <property type="protein sequence ID" value="GCC48749.1"/>
    <property type="molecule type" value="Genomic_DNA"/>
</dbReference>
<proteinExistence type="predicted"/>
<dbReference type="Pfam" id="PF01728">
    <property type="entry name" value="FtsJ"/>
    <property type="match status" value="1"/>
</dbReference>
<dbReference type="GO" id="GO:0030488">
    <property type="term" value="P:tRNA methylation"/>
    <property type="evidence" value="ECO:0007669"/>
    <property type="project" value="TreeGrafter"/>
</dbReference>
<dbReference type="InterPro" id="IPR029063">
    <property type="entry name" value="SAM-dependent_MTases_sf"/>
</dbReference>
<evidence type="ECO:0000256" key="4">
    <source>
        <dbReference type="SAM" id="MobiDB-lite"/>
    </source>
</evidence>
<dbReference type="STRING" id="137246.A0A401U1I9"/>
<dbReference type="InterPro" id="IPR002877">
    <property type="entry name" value="RNA_MeTrfase_FtsJ_dom"/>
</dbReference>
<feature type="region of interest" description="Disordered" evidence="4">
    <location>
        <begin position="1"/>
        <end position="26"/>
    </location>
</feature>
<name>A0A401U1I9_CHIPU</name>
<protein>
    <recommendedName>
        <fullName evidence="5">Ribosomal RNA methyltransferase FtsJ domain-containing protein</fullName>
    </recommendedName>
</protein>
<dbReference type="AlphaFoldDB" id="A0A401U1I9"/>
<accession>A0A401U1I9</accession>
<reference evidence="6 7" key="1">
    <citation type="journal article" date="2018" name="Nat. Ecol. Evol.">
        <title>Shark genomes provide insights into elasmobranch evolution and the origin of vertebrates.</title>
        <authorList>
            <person name="Hara Y"/>
            <person name="Yamaguchi K"/>
            <person name="Onimaru K"/>
            <person name="Kadota M"/>
            <person name="Koyanagi M"/>
            <person name="Keeley SD"/>
            <person name="Tatsumi K"/>
            <person name="Tanaka K"/>
            <person name="Motone F"/>
            <person name="Kageyama Y"/>
            <person name="Nozu R"/>
            <person name="Adachi N"/>
            <person name="Nishimura O"/>
            <person name="Nakagawa R"/>
            <person name="Tanegashima C"/>
            <person name="Kiyatake I"/>
            <person name="Matsumoto R"/>
            <person name="Murakumo K"/>
            <person name="Nishida K"/>
            <person name="Terakita A"/>
            <person name="Kuratani S"/>
            <person name="Sato K"/>
            <person name="Hyodo S Kuraku.S."/>
        </authorList>
    </citation>
    <scope>NUCLEOTIDE SEQUENCE [LARGE SCALE GENOMIC DNA]</scope>
</reference>
<evidence type="ECO:0000256" key="1">
    <source>
        <dbReference type="ARBA" id="ARBA00022603"/>
    </source>
</evidence>
<keyword evidence="2" id="KW-0808">Transferase</keyword>
<dbReference type="GO" id="GO:0008175">
    <property type="term" value="F:tRNA methyltransferase activity"/>
    <property type="evidence" value="ECO:0007669"/>
    <property type="project" value="TreeGrafter"/>
</dbReference>
<gene>
    <name evidence="6" type="ORF">chiPu_0032660</name>
</gene>
<dbReference type="GO" id="GO:0002181">
    <property type="term" value="P:cytoplasmic translation"/>
    <property type="evidence" value="ECO:0007669"/>
    <property type="project" value="TreeGrafter"/>
</dbReference>
<dbReference type="GO" id="GO:0005737">
    <property type="term" value="C:cytoplasm"/>
    <property type="evidence" value="ECO:0007669"/>
    <property type="project" value="TreeGrafter"/>
</dbReference>